<dbReference type="HOGENOM" id="CLU_2857091_0_0_2"/>
<feature type="region of interest" description="Disordered" evidence="1">
    <location>
        <begin position="1"/>
        <end position="26"/>
    </location>
</feature>
<evidence type="ECO:0000313" key="4">
    <source>
        <dbReference type="Proteomes" id="UP000010824"/>
    </source>
</evidence>
<dbReference type="RefSeq" id="WP_015286697.1">
    <property type="nucleotide sequence ID" value="NC_019943.1"/>
</dbReference>
<dbReference type="InParanoid" id="L0HI91"/>
<keyword evidence="4" id="KW-1185">Reference proteome</keyword>
<evidence type="ECO:0000256" key="2">
    <source>
        <dbReference type="SAM" id="Phobius"/>
    </source>
</evidence>
<evidence type="ECO:0000313" key="3">
    <source>
        <dbReference type="EMBL" id="AGB03735.1"/>
    </source>
</evidence>
<reference evidence="3 4" key="2">
    <citation type="journal article" date="2014" name="Genome Announc.">
        <title>Complete Genome Sequence of Methanoregula formicica SMSPT, a Mesophilic Hydrogenotrophic Methanogen Isolated from a Methanogenic Upflow Anaerobic Sludge Blanket Reactor.</title>
        <authorList>
            <person name="Yamamoto K."/>
            <person name="Tamaki H."/>
            <person name="Cadillo-Quiroz H."/>
            <person name="Imachi H."/>
            <person name="Kyrpides N."/>
            <person name="Woyke T."/>
            <person name="Goodwin L."/>
            <person name="Zinder S.H."/>
            <person name="Kamagata Y."/>
            <person name="Liu W.T."/>
        </authorList>
    </citation>
    <scope>NUCLEOTIDE SEQUENCE [LARGE SCALE GENOMIC DNA]</scope>
    <source>
        <strain evidence="4">DSM 22288 / NBRC 105244 / SMSP</strain>
    </source>
</reference>
<reference evidence="4" key="1">
    <citation type="submission" date="2011-12" db="EMBL/GenBank/DDBJ databases">
        <title>Complete sequence of Methanoregula formicicum SMSP.</title>
        <authorList>
            <person name="Lucas S."/>
            <person name="Han J."/>
            <person name="Lapidus A."/>
            <person name="Cheng J.-F."/>
            <person name="Goodwin L."/>
            <person name="Pitluck S."/>
            <person name="Peters L."/>
            <person name="Ovchinnikova G."/>
            <person name="Teshima H."/>
            <person name="Detter J.C."/>
            <person name="Han C."/>
            <person name="Tapia R."/>
            <person name="Land M."/>
            <person name="Hauser L."/>
            <person name="Kyrpides N."/>
            <person name="Ivanova N."/>
            <person name="Pagani I."/>
            <person name="Imachi H."/>
            <person name="Tamaki H."/>
            <person name="Sekiguchi Y."/>
            <person name="Kamagata Y."/>
            <person name="Cadillo-Quiroz H."/>
            <person name="Zinder S."/>
            <person name="Liu W.-T."/>
            <person name="Woyke T."/>
        </authorList>
    </citation>
    <scope>NUCLEOTIDE SEQUENCE [LARGE SCALE GENOMIC DNA]</scope>
    <source>
        <strain evidence="4">DSM 22288 / NBRC 105244 / SMSP</strain>
    </source>
</reference>
<dbReference type="STRING" id="593750.Metfor_2750"/>
<proteinExistence type="predicted"/>
<organism evidence="3 4">
    <name type="scientific">Methanoregula formicica (strain DSM 22288 / NBRC 105244 / SMSP)</name>
    <dbReference type="NCBI Taxonomy" id="593750"/>
    <lineage>
        <taxon>Archaea</taxon>
        <taxon>Methanobacteriati</taxon>
        <taxon>Methanobacteriota</taxon>
        <taxon>Stenosarchaea group</taxon>
        <taxon>Methanomicrobia</taxon>
        <taxon>Methanomicrobiales</taxon>
        <taxon>Methanoregulaceae</taxon>
        <taxon>Methanoregula</taxon>
    </lineage>
</organism>
<feature type="compositionally biased region" description="Basic and acidic residues" evidence="1">
    <location>
        <begin position="1"/>
        <end position="18"/>
    </location>
</feature>
<feature type="transmembrane region" description="Helical" evidence="2">
    <location>
        <begin position="41"/>
        <end position="61"/>
    </location>
</feature>
<gene>
    <name evidence="3" type="ordered locus">Metfor_2750</name>
</gene>
<sequence>MESSHKNPDLERDPEQPRQRPAFSEVKRPVPGRDYYTVNQVFWGLVMLLILWCVVVWILGLPSE</sequence>
<keyword evidence="2" id="KW-1133">Transmembrane helix</keyword>
<dbReference type="KEGG" id="mfo:Metfor_2750"/>
<dbReference type="AlphaFoldDB" id="L0HI91"/>
<keyword evidence="2" id="KW-0472">Membrane</keyword>
<keyword evidence="2" id="KW-0812">Transmembrane</keyword>
<name>L0HI91_METFS</name>
<dbReference type="GeneID" id="41401448"/>
<protein>
    <submittedName>
        <fullName evidence="3">Uncharacterized protein</fullName>
    </submittedName>
</protein>
<evidence type="ECO:0000256" key="1">
    <source>
        <dbReference type="SAM" id="MobiDB-lite"/>
    </source>
</evidence>
<dbReference type="EMBL" id="CP003167">
    <property type="protein sequence ID" value="AGB03735.1"/>
    <property type="molecule type" value="Genomic_DNA"/>
</dbReference>
<accession>L0HI91</accession>
<dbReference type="Proteomes" id="UP000010824">
    <property type="component" value="Chromosome"/>
</dbReference>